<evidence type="ECO:0000313" key="10">
    <source>
        <dbReference type="Proteomes" id="UP000799302"/>
    </source>
</evidence>
<accession>A0A6A6U5W4</accession>
<dbReference type="InterPro" id="IPR000868">
    <property type="entry name" value="Isochorismatase-like_dom"/>
</dbReference>
<feature type="domain" description="Isochorismatase-like" evidence="8">
    <location>
        <begin position="7"/>
        <end position="200"/>
    </location>
</feature>
<sequence length="239" mass="26147">MAFFKPALIIVDFQEDFCPPNGSLAVANGGDIAPVVNQLLDLPFVVKVATKDWHPPDHISFASNHKDAKAFQTSITIQNPLNDEETETTLLWPDHCIQNTPGSQLVPELHINKITHIVEKGTDKRVEMYSAFQDPFPTPVSKSSLAHLLKSVGVTHCYVVGLAYDYCVKYTAIDAAKEGFKTFIIREGTKPVDPSPENIAKLETALQEAGVSLIGHEDAELKRIQNLPPPDAVASSHGI</sequence>
<evidence type="ECO:0000256" key="2">
    <source>
        <dbReference type="ARBA" id="ARBA00022642"/>
    </source>
</evidence>
<evidence type="ECO:0000256" key="7">
    <source>
        <dbReference type="ARBA" id="ARBA00043224"/>
    </source>
</evidence>
<organism evidence="9 10">
    <name type="scientific">Microthyrium microscopicum</name>
    <dbReference type="NCBI Taxonomy" id="703497"/>
    <lineage>
        <taxon>Eukaryota</taxon>
        <taxon>Fungi</taxon>
        <taxon>Dikarya</taxon>
        <taxon>Ascomycota</taxon>
        <taxon>Pezizomycotina</taxon>
        <taxon>Dothideomycetes</taxon>
        <taxon>Dothideomycetes incertae sedis</taxon>
        <taxon>Microthyriales</taxon>
        <taxon>Microthyriaceae</taxon>
        <taxon>Microthyrium</taxon>
    </lineage>
</organism>
<dbReference type="InterPro" id="IPR052347">
    <property type="entry name" value="Isochorismatase_Nicotinamidase"/>
</dbReference>
<dbReference type="Gene3D" id="3.40.50.850">
    <property type="entry name" value="Isochorismatase-like"/>
    <property type="match status" value="1"/>
</dbReference>
<dbReference type="CDD" id="cd01011">
    <property type="entry name" value="nicotinamidase"/>
    <property type="match status" value="1"/>
</dbReference>
<evidence type="ECO:0000259" key="8">
    <source>
        <dbReference type="Pfam" id="PF00857"/>
    </source>
</evidence>
<dbReference type="Proteomes" id="UP000799302">
    <property type="component" value="Unassembled WGS sequence"/>
</dbReference>
<dbReference type="GO" id="GO:0046872">
    <property type="term" value="F:metal ion binding"/>
    <property type="evidence" value="ECO:0007669"/>
    <property type="project" value="UniProtKB-KW"/>
</dbReference>
<evidence type="ECO:0000256" key="1">
    <source>
        <dbReference type="ARBA" id="ARBA00006336"/>
    </source>
</evidence>
<gene>
    <name evidence="9" type="ORF">BT63DRAFT_56124</name>
</gene>
<name>A0A6A6U5W4_9PEZI</name>
<comment type="pathway">
    <text evidence="5">Cofactor biosynthesis; nicotinate biosynthesis; nicotinate from nicotinamide: step 1/1.</text>
</comment>
<dbReference type="EMBL" id="MU004239">
    <property type="protein sequence ID" value="KAF2666334.1"/>
    <property type="molecule type" value="Genomic_DNA"/>
</dbReference>
<dbReference type="GO" id="GO:0019363">
    <property type="term" value="P:pyridine nucleotide biosynthetic process"/>
    <property type="evidence" value="ECO:0007669"/>
    <property type="project" value="UniProtKB-KW"/>
</dbReference>
<reference evidence="9" key="1">
    <citation type="journal article" date="2020" name="Stud. Mycol.">
        <title>101 Dothideomycetes genomes: a test case for predicting lifestyles and emergence of pathogens.</title>
        <authorList>
            <person name="Haridas S."/>
            <person name="Albert R."/>
            <person name="Binder M."/>
            <person name="Bloem J."/>
            <person name="Labutti K."/>
            <person name="Salamov A."/>
            <person name="Andreopoulos B."/>
            <person name="Baker S."/>
            <person name="Barry K."/>
            <person name="Bills G."/>
            <person name="Bluhm B."/>
            <person name="Cannon C."/>
            <person name="Castanera R."/>
            <person name="Culley D."/>
            <person name="Daum C."/>
            <person name="Ezra D."/>
            <person name="Gonzalez J."/>
            <person name="Henrissat B."/>
            <person name="Kuo A."/>
            <person name="Liang C."/>
            <person name="Lipzen A."/>
            <person name="Lutzoni F."/>
            <person name="Magnuson J."/>
            <person name="Mondo S."/>
            <person name="Nolan M."/>
            <person name="Ohm R."/>
            <person name="Pangilinan J."/>
            <person name="Park H.-J."/>
            <person name="Ramirez L."/>
            <person name="Alfaro M."/>
            <person name="Sun H."/>
            <person name="Tritt A."/>
            <person name="Yoshinaga Y."/>
            <person name="Zwiers L.-H."/>
            <person name="Turgeon B."/>
            <person name="Goodwin S."/>
            <person name="Spatafora J."/>
            <person name="Crous P."/>
            <person name="Grigoriev I."/>
        </authorList>
    </citation>
    <scope>NUCLEOTIDE SEQUENCE</scope>
    <source>
        <strain evidence="9">CBS 115976</strain>
    </source>
</reference>
<dbReference type="GO" id="GO:0008936">
    <property type="term" value="F:nicotinamidase activity"/>
    <property type="evidence" value="ECO:0007669"/>
    <property type="project" value="UniProtKB-EC"/>
</dbReference>
<keyword evidence="10" id="KW-1185">Reference proteome</keyword>
<dbReference type="EC" id="3.5.1.19" evidence="6"/>
<evidence type="ECO:0000256" key="4">
    <source>
        <dbReference type="ARBA" id="ARBA00022801"/>
    </source>
</evidence>
<keyword evidence="4 9" id="KW-0378">Hydrolase</keyword>
<dbReference type="AlphaFoldDB" id="A0A6A6U5W4"/>
<protein>
    <recommendedName>
        <fullName evidence="6">nicotinamidase</fullName>
        <ecNumber evidence="6">3.5.1.19</ecNumber>
    </recommendedName>
    <alternativeName>
        <fullName evidence="7">Nicotinamide deamidase</fullName>
    </alternativeName>
</protein>
<comment type="similarity">
    <text evidence="1">Belongs to the isochorismatase family.</text>
</comment>
<dbReference type="Pfam" id="PF00857">
    <property type="entry name" value="Isochorismatase"/>
    <property type="match status" value="1"/>
</dbReference>
<dbReference type="PANTHER" id="PTHR11080">
    <property type="entry name" value="PYRAZINAMIDASE/NICOTINAMIDASE"/>
    <property type="match status" value="1"/>
</dbReference>
<proteinExistence type="inferred from homology"/>
<evidence type="ECO:0000256" key="3">
    <source>
        <dbReference type="ARBA" id="ARBA00022723"/>
    </source>
</evidence>
<evidence type="ECO:0000256" key="6">
    <source>
        <dbReference type="ARBA" id="ARBA00039017"/>
    </source>
</evidence>
<evidence type="ECO:0000313" key="9">
    <source>
        <dbReference type="EMBL" id="KAF2666334.1"/>
    </source>
</evidence>
<dbReference type="PANTHER" id="PTHR11080:SF2">
    <property type="entry name" value="LD05707P"/>
    <property type="match status" value="1"/>
</dbReference>
<dbReference type="OrthoDB" id="3341310at2759"/>
<dbReference type="InterPro" id="IPR036380">
    <property type="entry name" value="Isochorismatase-like_sf"/>
</dbReference>
<evidence type="ECO:0000256" key="5">
    <source>
        <dbReference type="ARBA" id="ARBA00037900"/>
    </source>
</evidence>
<dbReference type="SUPFAM" id="SSF52499">
    <property type="entry name" value="Isochorismatase-like hydrolases"/>
    <property type="match status" value="1"/>
</dbReference>
<keyword evidence="3" id="KW-0479">Metal-binding</keyword>
<keyword evidence="2" id="KW-0662">Pyridine nucleotide biosynthesis</keyword>